<evidence type="ECO:0000313" key="9">
    <source>
        <dbReference type="Proteomes" id="UP000078428"/>
    </source>
</evidence>
<evidence type="ECO:0000259" key="7">
    <source>
        <dbReference type="Pfam" id="PF04545"/>
    </source>
</evidence>
<evidence type="ECO:0000256" key="1">
    <source>
        <dbReference type="ARBA" id="ARBA00007788"/>
    </source>
</evidence>
<comment type="caution">
    <text evidence="8">The sequence shown here is derived from an EMBL/GenBank/DDBJ whole genome shotgun (WGS) entry which is preliminary data.</text>
</comment>
<dbReference type="Pfam" id="PF04545">
    <property type="entry name" value="Sigma70_r4"/>
    <property type="match status" value="1"/>
</dbReference>
<dbReference type="Gene3D" id="1.20.140.160">
    <property type="match status" value="1"/>
</dbReference>
<keyword evidence="4" id="KW-0238">DNA-binding</keyword>
<evidence type="ECO:0000256" key="2">
    <source>
        <dbReference type="ARBA" id="ARBA00023015"/>
    </source>
</evidence>
<dbReference type="GO" id="GO:0016987">
    <property type="term" value="F:sigma factor activity"/>
    <property type="evidence" value="ECO:0007669"/>
    <property type="project" value="UniProtKB-KW"/>
</dbReference>
<dbReference type="AlphaFoldDB" id="A0A178M8G6"/>
<dbReference type="PANTHER" id="PTHR30376:SF3">
    <property type="entry name" value="RNA POLYMERASE SIGMA FACTOR RPOH"/>
    <property type="match status" value="1"/>
</dbReference>
<gene>
    <name evidence="8" type="ORF">A6A04_08395</name>
</gene>
<keyword evidence="5" id="KW-0804">Transcription</keyword>
<dbReference type="PANTHER" id="PTHR30376">
    <property type="entry name" value="SIGMA FACTOR RPOH HEAT SHOCK RELATED"/>
    <property type="match status" value="1"/>
</dbReference>
<dbReference type="GO" id="GO:0003677">
    <property type="term" value="F:DNA binding"/>
    <property type="evidence" value="ECO:0007669"/>
    <property type="project" value="UniProtKB-KW"/>
</dbReference>
<keyword evidence="2" id="KW-0805">Transcription regulation</keyword>
<dbReference type="InterPro" id="IPR014284">
    <property type="entry name" value="RNA_pol_sigma-70_dom"/>
</dbReference>
<evidence type="ECO:0008006" key="10">
    <source>
        <dbReference type="Google" id="ProtNLM"/>
    </source>
</evidence>
<dbReference type="PIRSF" id="PIRSF000770">
    <property type="entry name" value="RNA_pol_sigma-SigE/K"/>
    <property type="match status" value="1"/>
</dbReference>
<evidence type="ECO:0000259" key="6">
    <source>
        <dbReference type="Pfam" id="PF04542"/>
    </source>
</evidence>
<accession>A0A178M8G6</accession>
<dbReference type="GO" id="GO:0006352">
    <property type="term" value="P:DNA-templated transcription initiation"/>
    <property type="evidence" value="ECO:0007669"/>
    <property type="project" value="InterPro"/>
</dbReference>
<evidence type="ECO:0000256" key="3">
    <source>
        <dbReference type="ARBA" id="ARBA00023082"/>
    </source>
</evidence>
<comment type="similarity">
    <text evidence="1">Belongs to the sigma-70 factor family.</text>
</comment>
<keyword evidence="9" id="KW-1185">Reference proteome</keyword>
<dbReference type="STRING" id="1285242.A6A04_08395"/>
<dbReference type="EMBL" id="LWQT01000109">
    <property type="protein sequence ID" value="OAN44823.1"/>
    <property type="molecule type" value="Genomic_DNA"/>
</dbReference>
<dbReference type="Pfam" id="PF04542">
    <property type="entry name" value="Sigma70_r2"/>
    <property type="match status" value="1"/>
</dbReference>
<protein>
    <recommendedName>
        <fullName evidence="10">RNA polymerase subunit sigma-70</fullName>
    </recommendedName>
</protein>
<dbReference type="PRINTS" id="PR00046">
    <property type="entry name" value="SIGMA70FCT"/>
</dbReference>
<dbReference type="InterPro" id="IPR050813">
    <property type="entry name" value="Sigma-70_Factor"/>
</dbReference>
<dbReference type="InterPro" id="IPR007630">
    <property type="entry name" value="RNA_pol_sigma70_r4"/>
</dbReference>
<dbReference type="SUPFAM" id="SSF88659">
    <property type="entry name" value="Sigma3 and sigma4 domains of RNA polymerase sigma factors"/>
    <property type="match status" value="1"/>
</dbReference>
<dbReference type="InterPro" id="IPR013324">
    <property type="entry name" value="RNA_pol_sigma_r3/r4-like"/>
</dbReference>
<dbReference type="SUPFAM" id="SSF88946">
    <property type="entry name" value="Sigma2 domain of RNA polymerase sigma factors"/>
    <property type="match status" value="1"/>
</dbReference>
<feature type="domain" description="RNA polymerase sigma-70 region 2" evidence="6">
    <location>
        <begin position="43"/>
        <end position="108"/>
    </location>
</feature>
<dbReference type="OrthoDB" id="7341034at2"/>
<evidence type="ECO:0000313" key="8">
    <source>
        <dbReference type="EMBL" id="OAN44823.1"/>
    </source>
</evidence>
<dbReference type="InterPro" id="IPR000943">
    <property type="entry name" value="RNA_pol_sigma70"/>
</dbReference>
<evidence type="ECO:0000256" key="5">
    <source>
        <dbReference type="ARBA" id="ARBA00023163"/>
    </source>
</evidence>
<dbReference type="InterPro" id="IPR013325">
    <property type="entry name" value="RNA_pol_sigma_r2"/>
</dbReference>
<evidence type="ECO:0000256" key="4">
    <source>
        <dbReference type="ARBA" id="ARBA00023125"/>
    </source>
</evidence>
<feature type="domain" description="RNA polymerase sigma-70 region 4" evidence="7">
    <location>
        <begin position="223"/>
        <end position="270"/>
    </location>
</feature>
<reference evidence="8 9" key="1">
    <citation type="submission" date="2016-04" db="EMBL/GenBank/DDBJ databases">
        <title>Draft genome sequence of freshwater magnetotactic bacteria Magnetospirillum marisnigri SP-1 and Magnetospirillum moscoviense BB-1.</title>
        <authorList>
            <person name="Koziaeva V."/>
            <person name="Dziuba M.V."/>
            <person name="Ivanov T.M."/>
            <person name="Kuznetsov B."/>
            <person name="Grouzdev D.S."/>
        </authorList>
    </citation>
    <scope>NUCLEOTIDE SEQUENCE [LARGE SCALE GENOMIC DNA]</scope>
    <source>
        <strain evidence="8 9">SP-1</strain>
    </source>
</reference>
<dbReference type="Gene3D" id="1.20.120.1810">
    <property type="match status" value="1"/>
</dbReference>
<keyword evidence="3" id="KW-0731">Sigma factor</keyword>
<dbReference type="NCBIfam" id="TIGR02937">
    <property type="entry name" value="sigma70-ECF"/>
    <property type="match status" value="1"/>
</dbReference>
<dbReference type="Proteomes" id="UP000078428">
    <property type="component" value="Unassembled WGS sequence"/>
</dbReference>
<proteinExistence type="inferred from homology"/>
<dbReference type="InterPro" id="IPR007627">
    <property type="entry name" value="RNA_pol_sigma70_r2"/>
</dbReference>
<name>A0A178M8G6_9PROT</name>
<sequence>MTLPLTPSRQQAPAKDAMLSLEDEVALIRAWRETRDEKAKSRLITAHLPLVLKAAGRFRGYGLIADDLIAEGNMGLIRALDGFEPERGLRFATYAQWWVRACMYDYVLRFSTPVSFSITAERKRIFFKLKALKAKLLGARGGHLSPDDAASIARDLKVSTKTVAEMERLMCQPARSLDAPLAAGQSTSLGDILPDERPDAETLLGDRQELTLRRDALARSWPSLTEREQTILAERTLRERPLRLEDLAQRFNISRERVRQIEGEALRKLRRLMLPGEPIPV</sequence>
<organism evidence="8 9">
    <name type="scientific">Paramagnetospirillum marisnigri</name>
    <dbReference type="NCBI Taxonomy" id="1285242"/>
    <lineage>
        <taxon>Bacteria</taxon>
        <taxon>Pseudomonadati</taxon>
        <taxon>Pseudomonadota</taxon>
        <taxon>Alphaproteobacteria</taxon>
        <taxon>Rhodospirillales</taxon>
        <taxon>Magnetospirillaceae</taxon>
        <taxon>Paramagnetospirillum</taxon>
    </lineage>
</organism>